<keyword evidence="2" id="KW-0694">RNA-binding</keyword>
<feature type="region of interest" description="Disordered" evidence="3">
    <location>
        <begin position="224"/>
        <end position="245"/>
    </location>
</feature>
<comment type="caution">
    <text evidence="5">The sequence shown here is derived from an EMBL/GenBank/DDBJ whole genome shotgun (WGS) entry which is preliminary data.</text>
</comment>
<feature type="domain" description="Histone RNA hairpin-binding protein RNA-binding" evidence="4">
    <location>
        <begin position="110"/>
        <end position="177"/>
    </location>
</feature>
<dbReference type="PANTHER" id="PTHR17408:SF0">
    <property type="entry name" value="HISTONE RNA HAIRPIN-BINDING PROTEIN"/>
    <property type="match status" value="1"/>
</dbReference>
<evidence type="ECO:0000313" key="6">
    <source>
        <dbReference type="Proteomes" id="UP000193719"/>
    </source>
</evidence>
<dbReference type="InterPro" id="IPR026502">
    <property type="entry name" value="SLBP1/SLBP2"/>
</dbReference>
<reference evidence="5 6" key="2">
    <citation type="submission" date="2016-08" db="EMBL/GenBank/DDBJ databases">
        <title>Pervasive Adenine N6-methylation of Active Genes in Fungi.</title>
        <authorList>
            <consortium name="DOE Joint Genome Institute"/>
            <person name="Mondo S.J."/>
            <person name="Dannebaum R.O."/>
            <person name="Kuo R.C."/>
            <person name="Labutti K."/>
            <person name="Haridas S."/>
            <person name="Kuo A."/>
            <person name="Salamov A."/>
            <person name="Ahrendt S.R."/>
            <person name="Lipzen A."/>
            <person name="Sullivan W."/>
            <person name="Andreopoulos W.B."/>
            <person name="Clum A."/>
            <person name="Lindquist E."/>
            <person name="Daum C."/>
            <person name="Ramamoorthy G.K."/>
            <person name="Gryganskyi A."/>
            <person name="Culley D."/>
            <person name="Magnuson J.K."/>
            <person name="James T.Y."/>
            <person name="O'Malley M.A."/>
            <person name="Stajich J.E."/>
            <person name="Spatafora J.W."/>
            <person name="Visel A."/>
            <person name="Grigoriev I.V."/>
        </authorList>
    </citation>
    <scope>NUCLEOTIDE SEQUENCE [LARGE SCALE GENOMIC DNA]</scope>
    <source>
        <strain evidence="6">finn</strain>
    </source>
</reference>
<dbReference type="GO" id="GO:0071207">
    <property type="term" value="F:histone pre-mRNA stem-loop binding"/>
    <property type="evidence" value="ECO:0007669"/>
    <property type="project" value="TreeGrafter"/>
</dbReference>
<keyword evidence="6" id="KW-1185">Reference proteome</keyword>
<evidence type="ECO:0000256" key="1">
    <source>
        <dbReference type="ARBA" id="ARBA00006151"/>
    </source>
</evidence>
<evidence type="ECO:0000313" key="5">
    <source>
        <dbReference type="EMBL" id="ORX55261.1"/>
    </source>
</evidence>
<feature type="region of interest" description="Disordered" evidence="3">
    <location>
        <begin position="72"/>
        <end position="113"/>
    </location>
</feature>
<accession>A0A1Y1VHL2</accession>
<dbReference type="GO" id="GO:0006398">
    <property type="term" value="P:mRNA 3'-end processing by stem-loop binding and cleavage"/>
    <property type="evidence" value="ECO:0007669"/>
    <property type="project" value="TreeGrafter"/>
</dbReference>
<dbReference type="Gene3D" id="1.10.8.1120">
    <property type="entry name" value="Histone RNA hairpin-binding protein RNA-binding domain"/>
    <property type="match status" value="1"/>
</dbReference>
<dbReference type="PANTHER" id="PTHR17408">
    <property type="entry name" value="HISTONE RNA HAIRPIN-BINDING PROTEIN"/>
    <property type="match status" value="1"/>
</dbReference>
<dbReference type="GO" id="GO:0003729">
    <property type="term" value="F:mRNA binding"/>
    <property type="evidence" value="ECO:0007669"/>
    <property type="project" value="InterPro"/>
</dbReference>
<dbReference type="Pfam" id="PF15247">
    <property type="entry name" value="SLBP_RNA_bind"/>
    <property type="match status" value="1"/>
</dbReference>
<dbReference type="STRING" id="1754191.A0A1Y1VHL2"/>
<dbReference type="GO" id="GO:0071204">
    <property type="term" value="C:histone pre-mRNA 3'end processing complex"/>
    <property type="evidence" value="ECO:0007669"/>
    <property type="project" value="TreeGrafter"/>
</dbReference>
<proteinExistence type="inferred from homology"/>
<reference evidence="5 6" key="1">
    <citation type="submission" date="2016-08" db="EMBL/GenBank/DDBJ databases">
        <title>Genomes of anaerobic fungi encode conserved fungal cellulosomes for biomass hydrolysis.</title>
        <authorList>
            <consortium name="DOE Joint Genome Institute"/>
            <person name="Haitjema C.H."/>
            <person name="Gilmore S.P."/>
            <person name="Henske J.K."/>
            <person name="Solomon K.V."/>
            <person name="De Groot R."/>
            <person name="Kuo A."/>
            <person name="Mondo S.J."/>
            <person name="Salamov A.A."/>
            <person name="Labutti K."/>
            <person name="Zhao Z."/>
            <person name="Chiniquy J."/>
            <person name="Barry K."/>
            <person name="Brewer H.M."/>
            <person name="Purvine S.O."/>
            <person name="Wright A.T."/>
            <person name="Boxma B."/>
            <person name="Van Alen T."/>
            <person name="Hackstein J.H."/>
            <person name="Baker S.E."/>
            <person name="Grigoriev I.V."/>
            <person name="O'Malley M.A."/>
        </authorList>
    </citation>
    <scope>NUCLEOTIDE SEQUENCE [LARGE SCALE GENOMIC DNA]</scope>
    <source>
        <strain evidence="6">finn</strain>
    </source>
</reference>
<evidence type="ECO:0000256" key="3">
    <source>
        <dbReference type="SAM" id="MobiDB-lite"/>
    </source>
</evidence>
<organism evidence="5 6">
    <name type="scientific">Piromyces finnis</name>
    <dbReference type="NCBI Taxonomy" id="1754191"/>
    <lineage>
        <taxon>Eukaryota</taxon>
        <taxon>Fungi</taxon>
        <taxon>Fungi incertae sedis</taxon>
        <taxon>Chytridiomycota</taxon>
        <taxon>Chytridiomycota incertae sedis</taxon>
        <taxon>Neocallimastigomycetes</taxon>
        <taxon>Neocallimastigales</taxon>
        <taxon>Neocallimastigaceae</taxon>
        <taxon>Piromyces</taxon>
    </lineage>
</organism>
<evidence type="ECO:0000259" key="4">
    <source>
        <dbReference type="Pfam" id="PF15247"/>
    </source>
</evidence>
<dbReference type="GO" id="GO:0051028">
    <property type="term" value="P:mRNA transport"/>
    <property type="evidence" value="ECO:0007669"/>
    <property type="project" value="TreeGrafter"/>
</dbReference>
<dbReference type="FunFam" id="1.10.8.1120:FF:000001">
    <property type="entry name" value="Histone RNA hairpin-binding protein-like"/>
    <property type="match status" value="1"/>
</dbReference>
<evidence type="ECO:0000256" key="2">
    <source>
        <dbReference type="ARBA" id="ARBA00022884"/>
    </source>
</evidence>
<protein>
    <recommendedName>
        <fullName evidence="4">Histone RNA hairpin-binding protein RNA-binding domain-containing protein</fullName>
    </recommendedName>
</protein>
<sequence>MYKNKERKINYPHQKTVVTSTIVRTQNFNNSELLRVNHSIIDSKSSRSNSNNSIHVINHRANNNIQQILNSNSINHSHNNSGNNQNLNRNNILKSKNSKEIKQGTQPSSEERRLEQRQKQIEYGKNTIGYKIYTKVIKKEKRKKTDPWTPDKYTKCSKRCWDGMVRSWRRQLHNWDPVSDDTMKMNIDQTNDTLTMTTFNTNDNSITNNINITTTTINSNNNINSNNDNDNTNTSNATTIKTIIP</sequence>
<dbReference type="OrthoDB" id="265795at2759"/>
<gene>
    <name evidence="5" type="ORF">BCR36DRAFT_410203</name>
</gene>
<feature type="compositionally biased region" description="Low complexity" evidence="3">
    <location>
        <begin position="72"/>
        <end position="93"/>
    </location>
</feature>
<dbReference type="Proteomes" id="UP000193719">
    <property type="component" value="Unassembled WGS sequence"/>
</dbReference>
<name>A0A1Y1VHL2_9FUNG</name>
<dbReference type="InterPro" id="IPR029344">
    <property type="entry name" value="SLBP_RNA_bind"/>
</dbReference>
<dbReference type="AlphaFoldDB" id="A0A1Y1VHL2"/>
<dbReference type="EMBL" id="MCFH01000009">
    <property type="protein sequence ID" value="ORX55261.1"/>
    <property type="molecule type" value="Genomic_DNA"/>
</dbReference>
<dbReference type="InterPro" id="IPR038294">
    <property type="entry name" value="SLBP_RNA_bind_sf"/>
</dbReference>
<comment type="similarity">
    <text evidence="1">Belongs to the SLBP family.</text>
</comment>
<dbReference type="GO" id="GO:0005737">
    <property type="term" value="C:cytoplasm"/>
    <property type="evidence" value="ECO:0007669"/>
    <property type="project" value="TreeGrafter"/>
</dbReference>